<dbReference type="EMBL" id="QUQO01000001">
    <property type="protein sequence ID" value="RFB04855.1"/>
    <property type="molecule type" value="Genomic_DNA"/>
</dbReference>
<comment type="caution">
    <text evidence="2">The sequence shown here is derived from an EMBL/GenBank/DDBJ whole genome shotgun (WGS) entry which is preliminary data.</text>
</comment>
<keyword evidence="3" id="KW-1185">Reference proteome</keyword>
<evidence type="ECO:0000313" key="3">
    <source>
        <dbReference type="Proteomes" id="UP000264589"/>
    </source>
</evidence>
<feature type="compositionally biased region" description="Basic and acidic residues" evidence="1">
    <location>
        <begin position="29"/>
        <end position="42"/>
    </location>
</feature>
<feature type="region of interest" description="Disordered" evidence="1">
    <location>
        <begin position="1"/>
        <end position="61"/>
    </location>
</feature>
<evidence type="ECO:0000256" key="1">
    <source>
        <dbReference type="SAM" id="MobiDB-lite"/>
    </source>
</evidence>
<proteinExistence type="predicted"/>
<sequence length="61" mass="6665">MPLGFGGYGNSAMTDEDKAPAPAPKAPTRKKEPASREDRLGEALRANLRRRKAAAKDRKKD</sequence>
<dbReference type="InParanoid" id="A0A371RHF1"/>
<protein>
    <submittedName>
        <fullName evidence="2">Uncharacterized protein</fullName>
    </submittedName>
</protein>
<evidence type="ECO:0000313" key="2">
    <source>
        <dbReference type="EMBL" id="RFB04855.1"/>
    </source>
</evidence>
<gene>
    <name evidence="2" type="ORF">DX908_05895</name>
</gene>
<organism evidence="2 3">
    <name type="scientific">Parvularcula marina</name>
    <dbReference type="NCBI Taxonomy" id="2292771"/>
    <lineage>
        <taxon>Bacteria</taxon>
        <taxon>Pseudomonadati</taxon>
        <taxon>Pseudomonadota</taxon>
        <taxon>Alphaproteobacteria</taxon>
        <taxon>Parvularculales</taxon>
        <taxon>Parvularculaceae</taxon>
        <taxon>Parvularcula</taxon>
    </lineage>
</organism>
<name>A0A371RHF1_9PROT</name>
<dbReference type="RefSeq" id="WP_116391486.1">
    <property type="nucleotide sequence ID" value="NZ_QUQO01000001.1"/>
</dbReference>
<accession>A0A371RHF1</accession>
<reference evidence="2 3" key="1">
    <citation type="submission" date="2018-08" db="EMBL/GenBank/DDBJ databases">
        <title>Parvularcula sp. SM1705, isolated from surface water of the South Sea China.</title>
        <authorList>
            <person name="Sun L."/>
        </authorList>
    </citation>
    <scope>NUCLEOTIDE SEQUENCE [LARGE SCALE GENOMIC DNA]</scope>
    <source>
        <strain evidence="2 3">SM1705</strain>
    </source>
</reference>
<dbReference type="AlphaFoldDB" id="A0A371RHF1"/>
<dbReference type="Proteomes" id="UP000264589">
    <property type="component" value="Unassembled WGS sequence"/>
</dbReference>